<evidence type="ECO:0000256" key="1">
    <source>
        <dbReference type="ARBA" id="ARBA00004123"/>
    </source>
</evidence>
<name>A0ABR0UA23_REHGL</name>
<dbReference type="PANTHER" id="PTHR31190:SF102">
    <property type="entry name" value="AP2_ERF DOMAIN-CONTAINING PROTEIN"/>
    <property type="match status" value="1"/>
</dbReference>
<feature type="domain" description="AP2/ERF" evidence="6">
    <location>
        <begin position="80"/>
        <end position="138"/>
    </location>
</feature>
<sequence>MEAQNVSEIDINFLQSIQNYLLSDSDFPLDFPCDATIANDDEYMASQMVEELLMCNSNDGGGAVEAPLQSVQAPAVEWKRYTGVRRRPWGKFAAEIRDPAKKGSRMWLGTYETPEAAALAYDRAAFKLRGSRARVNFPHLVGSGIPEPTRVTKRNQFSRDHQTAFFSSSLTQINVPSKKMKIYVAN</sequence>
<dbReference type="SUPFAM" id="SSF54171">
    <property type="entry name" value="DNA-binding domain"/>
    <property type="match status" value="1"/>
</dbReference>
<dbReference type="Proteomes" id="UP001318860">
    <property type="component" value="Unassembled WGS sequence"/>
</dbReference>
<organism evidence="7 8">
    <name type="scientific">Rehmannia glutinosa</name>
    <name type="common">Chinese foxglove</name>
    <dbReference type="NCBI Taxonomy" id="99300"/>
    <lineage>
        <taxon>Eukaryota</taxon>
        <taxon>Viridiplantae</taxon>
        <taxon>Streptophyta</taxon>
        <taxon>Embryophyta</taxon>
        <taxon>Tracheophyta</taxon>
        <taxon>Spermatophyta</taxon>
        <taxon>Magnoliopsida</taxon>
        <taxon>eudicotyledons</taxon>
        <taxon>Gunneridae</taxon>
        <taxon>Pentapetalae</taxon>
        <taxon>asterids</taxon>
        <taxon>lamiids</taxon>
        <taxon>Lamiales</taxon>
        <taxon>Orobanchaceae</taxon>
        <taxon>Rehmannieae</taxon>
        <taxon>Rehmannia</taxon>
    </lineage>
</organism>
<protein>
    <recommendedName>
        <fullName evidence="6">AP2/ERF domain-containing protein</fullName>
    </recommendedName>
</protein>
<dbReference type="InterPro" id="IPR016177">
    <property type="entry name" value="DNA-bd_dom_sf"/>
</dbReference>
<proteinExistence type="predicted"/>
<keyword evidence="5" id="KW-0539">Nucleus</keyword>
<keyword evidence="4" id="KW-0804">Transcription</keyword>
<dbReference type="SMART" id="SM00380">
    <property type="entry name" value="AP2"/>
    <property type="match status" value="1"/>
</dbReference>
<gene>
    <name evidence="7" type="ORF">DH2020_046894</name>
</gene>
<evidence type="ECO:0000256" key="3">
    <source>
        <dbReference type="ARBA" id="ARBA00023125"/>
    </source>
</evidence>
<evidence type="ECO:0000259" key="6">
    <source>
        <dbReference type="PROSITE" id="PS51032"/>
    </source>
</evidence>
<evidence type="ECO:0000256" key="2">
    <source>
        <dbReference type="ARBA" id="ARBA00023015"/>
    </source>
</evidence>
<dbReference type="InterPro" id="IPR001471">
    <property type="entry name" value="AP2/ERF_dom"/>
</dbReference>
<comment type="caution">
    <text evidence="7">The sequence shown here is derived from an EMBL/GenBank/DDBJ whole genome shotgun (WGS) entry which is preliminary data.</text>
</comment>
<accession>A0ABR0UA23</accession>
<dbReference type="EMBL" id="JABTTQ020003216">
    <property type="protein sequence ID" value="KAK6119363.1"/>
    <property type="molecule type" value="Genomic_DNA"/>
</dbReference>
<dbReference type="InterPro" id="IPR044808">
    <property type="entry name" value="ERF_plant"/>
</dbReference>
<evidence type="ECO:0000313" key="7">
    <source>
        <dbReference type="EMBL" id="KAK6119363.1"/>
    </source>
</evidence>
<evidence type="ECO:0000256" key="4">
    <source>
        <dbReference type="ARBA" id="ARBA00023163"/>
    </source>
</evidence>
<dbReference type="CDD" id="cd00018">
    <property type="entry name" value="AP2"/>
    <property type="match status" value="1"/>
</dbReference>
<dbReference type="PRINTS" id="PR00367">
    <property type="entry name" value="ETHRSPELEMNT"/>
</dbReference>
<keyword evidence="3" id="KW-0238">DNA-binding</keyword>
<dbReference type="PANTHER" id="PTHR31190">
    <property type="entry name" value="DNA-BINDING DOMAIN"/>
    <property type="match status" value="1"/>
</dbReference>
<dbReference type="PROSITE" id="PS51032">
    <property type="entry name" value="AP2_ERF"/>
    <property type="match status" value="1"/>
</dbReference>
<reference evidence="7 8" key="1">
    <citation type="journal article" date="2021" name="Comput. Struct. Biotechnol. J.">
        <title>De novo genome assembly of the potent medicinal plant Rehmannia glutinosa using nanopore technology.</title>
        <authorList>
            <person name="Ma L."/>
            <person name="Dong C."/>
            <person name="Song C."/>
            <person name="Wang X."/>
            <person name="Zheng X."/>
            <person name="Niu Y."/>
            <person name="Chen S."/>
            <person name="Feng W."/>
        </authorList>
    </citation>
    <scope>NUCLEOTIDE SEQUENCE [LARGE SCALE GENOMIC DNA]</scope>
    <source>
        <strain evidence="7">DH-2019</strain>
    </source>
</reference>
<dbReference type="Gene3D" id="3.30.730.10">
    <property type="entry name" value="AP2/ERF domain"/>
    <property type="match status" value="1"/>
</dbReference>
<keyword evidence="2" id="KW-0805">Transcription regulation</keyword>
<comment type="subcellular location">
    <subcellularLocation>
        <location evidence="1">Nucleus</location>
    </subcellularLocation>
</comment>
<keyword evidence="8" id="KW-1185">Reference proteome</keyword>
<dbReference type="Pfam" id="PF00847">
    <property type="entry name" value="AP2"/>
    <property type="match status" value="1"/>
</dbReference>
<evidence type="ECO:0000256" key="5">
    <source>
        <dbReference type="ARBA" id="ARBA00023242"/>
    </source>
</evidence>
<evidence type="ECO:0000313" key="8">
    <source>
        <dbReference type="Proteomes" id="UP001318860"/>
    </source>
</evidence>
<dbReference type="InterPro" id="IPR036955">
    <property type="entry name" value="AP2/ERF_dom_sf"/>
</dbReference>